<dbReference type="GO" id="GO:0004888">
    <property type="term" value="F:transmembrane signaling receptor activity"/>
    <property type="evidence" value="ECO:0007669"/>
    <property type="project" value="InterPro"/>
</dbReference>
<evidence type="ECO:0000256" key="2">
    <source>
        <dbReference type="ARBA" id="ARBA00029447"/>
    </source>
</evidence>
<keyword evidence="3" id="KW-0807">Transducer</keyword>
<feature type="domain" description="Methyl-accepting transducer" evidence="4">
    <location>
        <begin position="157"/>
        <end position="217"/>
    </location>
</feature>
<dbReference type="PANTHER" id="PTHR43531">
    <property type="entry name" value="PROTEIN ICFG"/>
    <property type="match status" value="1"/>
</dbReference>
<evidence type="ECO:0000259" key="4">
    <source>
        <dbReference type="PROSITE" id="PS50111"/>
    </source>
</evidence>
<name>A0A640VTF3_9RHOB</name>
<dbReference type="InterPro" id="IPR004090">
    <property type="entry name" value="Chemotax_Me-accpt_rcpt"/>
</dbReference>
<dbReference type="PANTHER" id="PTHR43531:SF11">
    <property type="entry name" value="METHYL-ACCEPTING CHEMOTAXIS PROTEIN 3"/>
    <property type="match status" value="1"/>
</dbReference>
<keyword evidence="6" id="KW-1185">Reference proteome</keyword>
<keyword evidence="1" id="KW-0145">Chemotaxis</keyword>
<evidence type="ECO:0000256" key="3">
    <source>
        <dbReference type="PROSITE-ProRule" id="PRU00284"/>
    </source>
</evidence>
<organism evidence="5 6">
    <name type="scientific">Roseobacter cerasinus</name>
    <dbReference type="NCBI Taxonomy" id="2602289"/>
    <lineage>
        <taxon>Bacteria</taxon>
        <taxon>Pseudomonadati</taxon>
        <taxon>Pseudomonadota</taxon>
        <taxon>Alphaproteobacteria</taxon>
        <taxon>Rhodobacterales</taxon>
        <taxon>Roseobacteraceae</taxon>
        <taxon>Roseobacter</taxon>
    </lineage>
</organism>
<sequence>MVEDEKPLMPREIANTAEAHAVVLPRRMLSYLLGQAVCQLAETTCKERDAEQANERRSMQAALRYIGEEFGKSFADVADGMQDALADSTENLKTVLADLCDRLPETSDTISPEDISALKADTENLLAPAVTKFLSALFDNVVAHEKASARLARDVDSSALSQIDSLSRKINFIAVNASVEAARVGDQGRGFAVIASEIKDLSQQSRAAVERMRSSIS</sequence>
<gene>
    <name evidence="5" type="ORF">So717_26850</name>
</gene>
<dbReference type="PRINTS" id="PR00260">
    <property type="entry name" value="CHEMTRNSDUCR"/>
</dbReference>
<evidence type="ECO:0000313" key="6">
    <source>
        <dbReference type="Proteomes" id="UP000436522"/>
    </source>
</evidence>
<proteinExistence type="inferred from homology"/>
<evidence type="ECO:0000313" key="5">
    <source>
        <dbReference type="EMBL" id="GFE50932.1"/>
    </source>
</evidence>
<comment type="caution">
    <text evidence="5">The sequence shown here is derived from an EMBL/GenBank/DDBJ whole genome shotgun (WGS) entry which is preliminary data.</text>
</comment>
<reference evidence="5 6" key="1">
    <citation type="submission" date="2019-12" db="EMBL/GenBank/DDBJ databases">
        <title>Roseobacter cerasinus sp. nov., isolated from seawater around aquaculture.</title>
        <authorList>
            <person name="Muramatsu S."/>
            <person name="Takabe Y."/>
            <person name="Mori K."/>
            <person name="Takaichi S."/>
            <person name="Hanada S."/>
        </authorList>
    </citation>
    <scope>NUCLEOTIDE SEQUENCE [LARGE SCALE GENOMIC DNA]</scope>
    <source>
        <strain evidence="5 6">AI77</strain>
    </source>
</reference>
<dbReference type="GO" id="GO:0007165">
    <property type="term" value="P:signal transduction"/>
    <property type="evidence" value="ECO:0007669"/>
    <property type="project" value="UniProtKB-KW"/>
</dbReference>
<dbReference type="GO" id="GO:0006935">
    <property type="term" value="P:chemotaxis"/>
    <property type="evidence" value="ECO:0007669"/>
    <property type="project" value="UniProtKB-KW"/>
</dbReference>
<dbReference type="InterPro" id="IPR004089">
    <property type="entry name" value="MCPsignal_dom"/>
</dbReference>
<dbReference type="SUPFAM" id="SSF58104">
    <property type="entry name" value="Methyl-accepting chemotaxis protein (MCP) signaling domain"/>
    <property type="match status" value="1"/>
</dbReference>
<dbReference type="InterPro" id="IPR051310">
    <property type="entry name" value="MCP_chemotaxis"/>
</dbReference>
<comment type="similarity">
    <text evidence="2">Belongs to the methyl-accepting chemotaxis (MCP) protein family.</text>
</comment>
<protein>
    <recommendedName>
        <fullName evidence="4">Methyl-accepting transducer domain-containing protein</fullName>
    </recommendedName>
</protein>
<dbReference type="Pfam" id="PF00015">
    <property type="entry name" value="MCPsignal"/>
    <property type="match status" value="1"/>
</dbReference>
<dbReference type="PROSITE" id="PS50111">
    <property type="entry name" value="CHEMOTAXIS_TRANSDUC_2"/>
    <property type="match status" value="1"/>
</dbReference>
<dbReference type="AlphaFoldDB" id="A0A640VTF3"/>
<dbReference type="OrthoDB" id="9765776at2"/>
<dbReference type="RefSeq" id="WP_159978179.1">
    <property type="nucleotide sequence ID" value="NZ_BLIV01000005.1"/>
</dbReference>
<dbReference type="Gene3D" id="1.10.287.950">
    <property type="entry name" value="Methyl-accepting chemotaxis protein"/>
    <property type="match status" value="1"/>
</dbReference>
<accession>A0A640VTF3</accession>
<dbReference type="GO" id="GO:0016020">
    <property type="term" value="C:membrane"/>
    <property type="evidence" value="ECO:0007669"/>
    <property type="project" value="InterPro"/>
</dbReference>
<evidence type="ECO:0000256" key="1">
    <source>
        <dbReference type="ARBA" id="ARBA00022500"/>
    </source>
</evidence>
<dbReference type="EMBL" id="BLIV01000005">
    <property type="protein sequence ID" value="GFE50932.1"/>
    <property type="molecule type" value="Genomic_DNA"/>
</dbReference>
<dbReference type="Proteomes" id="UP000436522">
    <property type="component" value="Unassembled WGS sequence"/>
</dbReference>